<dbReference type="KEGG" id="fae:FAES_0587"/>
<dbReference type="RefSeq" id="WP_015329698.1">
    <property type="nucleotide sequence ID" value="NC_020054.1"/>
</dbReference>
<sequence>MPPRNPIQTRRFRWSTERFHRLAKLLLYLLTTGAGSIAIAQKSLQPGTSINIADKQRFLSQRLGKDFIFRFLNQHADVATRELQTSVVQFEENLKILKANTPPTMAALLAKQESLWADYKKLLQAEPNRDNAQAVLAANSQLLAATNDVVVTLMKWAATQPRPESETKTAVDAIAANTSQAGRIRLLTQRLTLYYGAHVGGLTTPNNDIVKQIQQIATGIQTGITTLVMSDMNTIEVDDAIAQAVIDWREIEEKCNKTNCLAFEDKSMDPGEVFTVTNRMLAKMDKITAIYAKLLD</sequence>
<dbReference type="AlphaFoldDB" id="I0K395"/>
<dbReference type="eggNOG" id="COG3850">
    <property type="taxonomic scope" value="Bacteria"/>
</dbReference>
<dbReference type="EMBL" id="HE796683">
    <property type="protein sequence ID" value="CCG98598.1"/>
    <property type="molecule type" value="Genomic_DNA"/>
</dbReference>
<dbReference type="OrthoDB" id="952521at2"/>
<organism evidence="1 2">
    <name type="scientific">Fibrella aestuarina BUZ 2</name>
    <dbReference type="NCBI Taxonomy" id="1166018"/>
    <lineage>
        <taxon>Bacteria</taxon>
        <taxon>Pseudomonadati</taxon>
        <taxon>Bacteroidota</taxon>
        <taxon>Cytophagia</taxon>
        <taxon>Cytophagales</taxon>
        <taxon>Spirosomataceae</taxon>
        <taxon>Fibrella</taxon>
    </lineage>
</organism>
<evidence type="ECO:0000313" key="2">
    <source>
        <dbReference type="Proteomes" id="UP000011058"/>
    </source>
</evidence>
<accession>I0K395</accession>
<dbReference type="Proteomes" id="UP000011058">
    <property type="component" value="Chromosome"/>
</dbReference>
<dbReference type="STRING" id="1166018.FAES_0587"/>
<reference evidence="1 2" key="1">
    <citation type="journal article" date="2012" name="J. Bacteriol.">
        <title>Genome Sequence of Fibrella aestuarina BUZ 2T, a Filamentous Marine Bacterium.</title>
        <authorList>
            <person name="Filippini M."/>
            <person name="Qi W."/>
            <person name="Blom J."/>
            <person name="Goesmann A."/>
            <person name="Smits T.H."/>
            <person name="Bagheri H.C."/>
        </authorList>
    </citation>
    <scope>NUCLEOTIDE SEQUENCE [LARGE SCALE GENOMIC DNA]</scope>
    <source>
        <strain evidence="2">BUZ 2T</strain>
    </source>
</reference>
<name>I0K395_9BACT</name>
<proteinExistence type="predicted"/>
<gene>
    <name evidence="1" type="ORF">FAES_0587</name>
</gene>
<keyword evidence="2" id="KW-1185">Reference proteome</keyword>
<dbReference type="HOGENOM" id="CLU_939243_0_0_10"/>
<protein>
    <submittedName>
        <fullName evidence="1">Uncharacterized protein</fullName>
    </submittedName>
</protein>
<evidence type="ECO:0000313" key="1">
    <source>
        <dbReference type="EMBL" id="CCG98598.1"/>
    </source>
</evidence>